<protein>
    <submittedName>
        <fullName evidence="2">44739_t:CDS:1</fullName>
    </submittedName>
</protein>
<organism evidence="2 3">
    <name type="scientific">Gigaspora margarita</name>
    <dbReference type="NCBI Taxonomy" id="4874"/>
    <lineage>
        <taxon>Eukaryota</taxon>
        <taxon>Fungi</taxon>
        <taxon>Fungi incertae sedis</taxon>
        <taxon>Mucoromycota</taxon>
        <taxon>Glomeromycotina</taxon>
        <taxon>Glomeromycetes</taxon>
        <taxon>Diversisporales</taxon>
        <taxon>Gigasporaceae</taxon>
        <taxon>Gigaspora</taxon>
    </lineage>
</organism>
<keyword evidence="3" id="KW-1185">Reference proteome</keyword>
<name>A0ABN7VN13_GIGMA</name>
<proteinExistence type="predicted"/>
<sequence length="72" mass="8484">QNKQTEPGRTNQNKQTEPGQMNQNKQMEESLIQQPKPPQRVIWYLNAKSGKFGYYHREKNKKGNINNIVEID</sequence>
<evidence type="ECO:0000313" key="3">
    <source>
        <dbReference type="Proteomes" id="UP000789901"/>
    </source>
</evidence>
<dbReference type="Proteomes" id="UP000789901">
    <property type="component" value="Unassembled WGS sequence"/>
</dbReference>
<reference evidence="2 3" key="1">
    <citation type="submission" date="2021-06" db="EMBL/GenBank/DDBJ databases">
        <authorList>
            <person name="Kallberg Y."/>
            <person name="Tangrot J."/>
            <person name="Rosling A."/>
        </authorList>
    </citation>
    <scope>NUCLEOTIDE SEQUENCE [LARGE SCALE GENOMIC DNA]</scope>
    <source>
        <strain evidence="2 3">120-4 pot B 10/14</strain>
    </source>
</reference>
<evidence type="ECO:0000313" key="2">
    <source>
        <dbReference type="EMBL" id="CAG8787797.1"/>
    </source>
</evidence>
<evidence type="ECO:0000256" key="1">
    <source>
        <dbReference type="SAM" id="MobiDB-lite"/>
    </source>
</evidence>
<gene>
    <name evidence="2" type="ORF">GMARGA_LOCUS20737</name>
</gene>
<comment type="caution">
    <text evidence="2">The sequence shown here is derived from an EMBL/GenBank/DDBJ whole genome shotgun (WGS) entry which is preliminary data.</text>
</comment>
<feature type="compositionally biased region" description="Polar residues" evidence="1">
    <location>
        <begin position="1"/>
        <end position="25"/>
    </location>
</feature>
<feature type="region of interest" description="Disordered" evidence="1">
    <location>
        <begin position="1"/>
        <end position="35"/>
    </location>
</feature>
<accession>A0ABN7VN13</accession>
<dbReference type="EMBL" id="CAJVQB010018483">
    <property type="protein sequence ID" value="CAG8787797.1"/>
    <property type="molecule type" value="Genomic_DNA"/>
</dbReference>
<feature type="non-terminal residue" evidence="2">
    <location>
        <position position="1"/>
    </location>
</feature>